<evidence type="ECO:0000256" key="4">
    <source>
        <dbReference type="PROSITE-ProRule" id="PRU01024"/>
    </source>
</evidence>
<dbReference type="InterPro" id="IPR029063">
    <property type="entry name" value="SAM-dependent_MTases_sf"/>
</dbReference>
<proteinExistence type="inferred from homology"/>
<dbReference type="FunFam" id="2.40.50.140:FF:000097">
    <property type="entry name" value="23S rRNA (uracil(1939)-C(5))-methyltransferase RlmD"/>
    <property type="match status" value="1"/>
</dbReference>
<feature type="binding site" evidence="4">
    <location>
        <position position="338"/>
    </location>
    <ligand>
        <name>S-adenosyl-L-methionine</name>
        <dbReference type="ChEBI" id="CHEBI:59789"/>
    </ligand>
</feature>
<keyword evidence="3 4" id="KW-0949">S-adenosyl-L-methionine</keyword>
<sequence length="457" mass="50549">MPSRPSKYSEVELRVDSLAFGGRGVARLDDFVLFVDRALPGDLVRARVTKVKRRYGEAKVLETIERGPDRVPAPCPHFGSCGGCRWQDLDYPVQLRHKAVQVRDAIERIGHQHEVELDGIVPADRTYAYRNKLEYSWTDGPDGPSTGFHRAGRWDEVLPIDVCLLTDEPGNEARRAVESWARRHGLRGYDRRAHEGFLRLLVVRSSDRTGELLLTLVTTSDQPLPDVAGLEEELRRRAPGVVGLLHAVADGEGESAAGLETRVLFGRDWYEERLLDLRLRVSAGSFLQTNTEMCERLYELAIEEAGLAGDEVVWDLYSGVGSIALAMARHAGEVYGIEVVEEAVLRAVENAELNGVENATFIAGDVAKAVRPLLDGGVPSPDVVVVDPPRAGLTPKAVRRLLELEPRRIVYVSCNPTTLAGNAELLTEGGYRLRRVRAVDMFPHTAHVECVARFEAA</sequence>
<dbReference type="InterPro" id="IPR030391">
    <property type="entry name" value="MeTrfase_TrmA_CS"/>
</dbReference>
<dbReference type="AlphaFoldDB" id="A0A6J4U5M6"/>
<dbReference type="NCBIfam" id="TIGR00479">
    <property type="entry name" value="rumA"/>
    <property type="match status" value="1"/>
</dbReference>
<accession>A0A6J4U5M6</accession>
<feature type="active site" evidence="5">
    <location>
        <position position="414"/>
    </location>
</feature>
<dbReference type="Gene3D" id="2.40.50.140">
    <property type="entry name" value="Nucleic acid-binding proteins"/>
    <property type="match status" value="1"/>
</dbReference>
<evidence type="ECO:0000256" key="2">
    <source>
        <dbReference type="ARBA" id="ARBA00022679"/>
    </source>
</evidence>
<keyword evidence="1 4" id="KW-0489">Methyltransferase</keyword>
<dbReference type="InterPro" id="IPR012340">
    <property type="entry name" value="NA-bd_OB-fold"/>
</dbReference>
<dbReference type="EMBL" id="CADCWC010000287">
    <property type="protein sequence ID" value="CAA9541419.1"/>
    <property type="molecule type" value="Genomic_DNA"/>
</dbReference>
<feature type="domain" description="TRAM" evidence="6">
    <location>
        <begin position="2"/>
        <end position="62"/>
    </location>
</feature>
<evidence type="ECO:0000256" key="3">
    <source>
        <dbReference type="ARBA" id="ARBA00022691"/>
    </source>
</evidence>
<dbReference type="SUPFAM" id="SSF50249">
    <property type="entry name" value="Nucleic acid-binding proteins"/>
    <property type="match status" value="1"/>
</dbReference>
<reference evidence="7" key="1">
    <citation type="submission" date="2020-02" db="EMBL/GenBank/DDBJ databases">
        <authorList>
            <person name="Meier V. D."/>
        </authorList>
    </citation>
    <scope>NUCLEOTIDE SEQUENCE</scope>
    <source>
        <strain evidence="7">AVDCRST_MAG79</strain>
    </source>
</reference>
<organism evidence="7">
    <name type="scientific">uncultured Thermoleophilia bacterium</name>
    <dbReference type="NCBI Taxonomy" id="1497501"/>
    <lineage>
        <taxon>Bacteria</taxon>
        <taxon>Bacillati</taxon>
        <taxon>Actinomycetota</taxon>
        <taxon>Thermoleophilia</taxon>
        <taxon>environmental samples</taxon>
    </lineage>
</organism>
<evidence type="ECO:0000256" key="1">
    <source>
        <dbReference type="ARBA" id="ARBA00022603"/>
    </source>
</evidence>
<dbReference type="InterPro" id="IPR010280">
    <property type="entry name" value="U5_MeTrfase_fam"/>
</dbReference>
<dbReference type="PROSITE" id="PS51687">
    <property type="entry name" value="SAM_MT_RNA_M5U"/>
    <property type="match status" value="1"/>
</dbReference>
<dbReference type="PANTHER" id="PTHR11061">
    <property type="entry name" value="RNA M5U METHYLTRANSFERASE"/>
    <property type="match status" value="1"/>
</dbReference>
<name>A0A6J4U5M6_9ACTN</name>
<dbReference type="InterPro" id="IPR030390">
    <property type="entry name" value="MeTrfase_TrmA_AS"/>
</dbReference>
<dbReference type="InterPro" id="IPR002792">
    <property type="entry name" value="TRAM_dom"/>
</dbReference>
<evidence type="ECO:0000259" key="6">
    <source>
        <dbReference type="PROSITE" id="PS50926"/>
    </source>
</evidence>
<comment type="similarity">
    <text evidence="4">Belongs to the class I-like SAM-binding methyltransferase superfamily. RNA M5U methyltransferase family.</text>
</comment>
<dbReference type="Gene3D" id="2.40.50.1070">
    <property type="match status" value="1"/>
</dbReference>
<feature type="binding site" evidence="4">
    <location>
        <position position="317"/>
    </location>
    <ligand>
        <name>S-adenosyl-L-methionine</name>
        <dbReference type="ChEBI" id="CHEBI:59789"/>
    </ligand>
</feature>
<protein>
    <submittedName>
        <fullName evidence="7">RNA methyltransferase, TrmA family</fullName>
    </submittedName>
</protein>
<gene>
    <name evidence="7" type="ORF">AVDCRST_MAG79-1898</name>
</gene>
<dbReference type="PROSITE" id="PS01230">
    <property type="entry name" value="TRMA_1"/>
    <property type="match status" value="1"/>
</dbReference>
<dbReference type="FunFam" id="3.40.50.150:FF:000009">
    <property type="entry name" value="23S rRNA (Uracil(1939)-C(5))-methyltransferase RlmD"/>
    <property type="match status" value="1"/>
</dbReference>
<dbReference type="SUPFAM" id="SSF53335">
    <property type="entry name" value="S-adenosyl-L-methionine-dependent methyltransferases"/>
    <property type="match status" value="1"/>
</dbReference>
<dbReference type="CDD" id="cd02440">
    <property type="entry name" value="AdoMet_MTases"/>
    <property type="match status" value="1"/>
</dbReference>
<feature type="binding site" evidence="4">
    <location>
        <position position="387"/>
    </location>
    <ligand>
        <name>S-adenosyl-L-methionine</name>
        <dbReference type="ChEBI" id="CHEBI:59789"/>
    </ligand>
</feature>
<dbReference type="GO" id="GO:0070041">
    <property type="term" value="F:rRNA (uridine-C5-)-methyltransferase activity"/>
    <property type="evidence" value="ECO:0007669"/>
    <property type="project" value="UniProtKB-ARBA"/>
</dbReference>
<feature type="binding site" evidence="4">
    <location>
        <position position="288"/>
    </location>
    <ligand>
        <name>S-adenosyl-L-methionine</name>
        <dbReference type="ChEBI" id="CHEBI:59789"/>
    </ligand>
</feature>
<keyword evidence="2 4" id="KW-0808">Transferase</keyword>
<evidence type="ECO:0000313" key="7">
    <source>
        <dbReference type="EMBL" id="CAA9541419.1"/>
    </source>
</evidence>
<evidence type="ECO:0000256" key="5">
    <source>
        <dbReference type="PROSITE-ProRule" id="PRU10015"/>
    </source>
</evidence>
<dbReference type="PROSITE" id="PS01231">
    <property type="entry name" value="TRMA_2"/>
    <property type="match status" value="1"/>
</dbReference>
<dbReference type="Gene3D" id="3.40.50.150">
    <property type="entry name" value="Vaccinia Virus protein VP39"/>
    <property type="match status" value="1"/>
</dbReference>
<feature type="active site" description="Nucleophile" evidence="4">
    <location>
        <position position="414"/>
    </location>
</feature>
<dbReference type="Pfam" id="PF05958">
    <property type="entry name" value="tRNA_U5-meth_tr"/>
    <property type="match status" value="1"/>
</dbReference>
<dbReference type="PROSITE" id="PS50926">
    <property type="entry name" value="TRAM"/>
    <property type="match status" value="1"/>
</dbReference>
<dbReference type="PANTHER" id="PTHR11061:SF30">
    <property type="entry name" value="TRNA (URACIL(54)-C(5))-METHYLTRANSFERASE"/>
    <property type="match status" value="1"/>
</dbReference>
<dbReference type="Pfam" id="PF01938">
    <property type="entry name" value="TRAM"/>
    <property type="match status" value="1"/>
</dbReference>